<dbReference type="STRING" id="121224.E0VCC0"/>
<accession>E0VCC0</accession>
<dbReference type="InterPro" id="IPR007714">
    <property type="entry name" value="CFA20_dom"/>
</dbReference>
<organism>
    <name type="scientific">Pediculus humanus subsp. corporis</name>
    <name type="common">Body louse</name>
    <dbReference type="NCBI Taxonomy" id="121224"/>
    <lineage>
        <taxon>Eukaryota</taxon>
        <taxon>Metazoa</taxon>
        <taxon>Ecdysozoa</taxon>
        <taxon>Arthropoda</taxon>
        <taxon>Hexapoda</taxon>
        <taxon>Insecta</taxon>
        <taxon>Pterygota</taxon>
        <taxon>Neoptera</taxon>
        <taxon>Paraneoptera</taxon>
        <taxon>Psocodea</taxon>
        <taxon>Troctomorpha</taxon>
        <taxon>Phthiraptera</taxon>
        <taxon>Anoplura</taxon>
        <taxon>Pediculidae</taxon>
        <taxon>Pediculus</taxon>
    </lineage>
</organism>
<evidence type="ECO:0000313" key="2">
    <source>
        <dbReference type="EMBL" id="EEB11006.1"/>
    </source>
</evidence>
<protein>
    <submittedName>
        <fullName evidence="2 3">Orf protein, putative</fullName>
    </submittedName>
</protein>
<evidence type="ECO:0000259" key="1">
    <source>
        <dbReference type="Pfam" id="PF05018"/>
    </source>
</evidence>
<dbReference type="EMBL" id="DS235051">
    <property type="protein sequence ID" value="EEB11006.1"/>
    <property type="molecule type" value="Genomic_DNA"/>
</dbReference>
<evidence type="ECO:0000313" key="4">
    <source>
        <dbReference type="Proteomes" id="UP000009046"/>
    </source>
</evidence>
<gene>
    <name evidence="3" type="primary">8231490</name>
    <name evidence="2" type="ORF">Phum_PHUM082990</name>
</gene>
<proteinExistence type="predicted"/>
<dbReference type="Pfam" id="PF05018">
    <property type="entry name" value="CFA20_dom"/>
    <property type="match status" value="1"/>
</dbReference>
<dbReference type="Proteomes" id="UP000009046">
    <property type="component" value="Unassembled WGS sequence"/>
</dbReference>
<dbReference type="KEGG" id="phu:Phum_PHUM082990"/>
<dbReference type="AlphaFoldDB" id="E0VCC0"/>
<dbReference type="VEuPathDB" id="VectorBase:PHUM082990"/>
<feature type="domain" description="CFA20" evidence="1">
    <location>
        <begin position="1"/>
        <end position="184"/>
    </location>
</feature>
<reference evidence="2" key="2">
    <citation type="submission" date="2007-04" db="EMBL/GenBank/DDBJ databases">
        <title>The genome of the human body louse.</title>
        <authorList>
            <consortium name="The Human Body Louse Genome Consortium"/>
            <person name="Kirkness E."/>
            <person name="Walenz B."/>
            <person name="Hass B."/>
            <person name="Bruggner R."/>
            <person name="Strausberg R."/>
        </authorList>
    </citation>
    <scope>NUCLEOTIDE SEQUENCE</scope>
    <source>
        <strain evidence="2">USDA</strain>
    </source>
</reference>
<dbReference type="PANTHER" id="PTHR12458">
    <property type="entry name" value="ORF PROTEIN"/>
    <property type="match status" value="1"/>
</dbReference>
<reference evidence="3" key="3">
    <citation type="submission" date="2020-05" db="UniProtKB">
        <authorList>
            <consortium name="EnsemblMetazoa"/>
        </authorList>
    </citation>
    <scope>IDENTIFICATION</scope>
    <source>
        <strain evidence="3">USDA</strain>
    </source>
</reference>
<keyword evidence="4" id="KW-1185">Reference proteome</keyword>
<dbReference type="EnsemblMetazoa" id="PHUM082990-RA">
    <property type="protein sequence ID" value="PHUM082990-PA"/>
    <property type="gene ID" value="PHUM082990"/>
</dbReference>
<dbReference type="InParanoid" id="E0VCC0"/>
<dbReference type="GeneID" id="8231490"/>
<dbReference type="HOGENOM" id="CLU_060610_1_1_1"/>
<dbReference type="InterPro" id="IPR040441">
    <property type="entry name" value="CFA20/CFAP20DC"/>
</dbReference>
<reference evidence="2" key="1">
    <citation type="submission" date="2007-04" db="EMBL/GenBank/DDBJ databases">
        <title>Annotation of Pediculus humanus corporis strain USDA.</title>
        <authorList>
            <person name="Kirkness E."/>
            <person name="Hannick L."/>
            <person name="Hass B."/>
            <person name="Bruggner R."/>
            <person name="Lawson D."/>
            <person name="Bidwell S."/>
            <person name="Joardar V."/>
            <person name="Caler E."/>
            <person name="Walenz B."/>
            <person name="Inman J."/>
            <person name="Schobel S."/>
            <person name="Galinsky K."/>
            <person name="Amedeo P."/>
            <person name="Strausberg R."/>
        </authorList>
    </citation>
    <scope>NUCLEOTIDE SEQUENCE</scope>
    <source>
        <strain evidence="2">USDA</strain>
    </source>
</reference>
<dbReference type="OrthoDB" id="7486196at2759"/>
<name>E0VCC0_PEDHC</name>
<dbReference type="CTD" id="8231490"/>
<dbReference type="RefSeq" id="XP_002423744.1">
    <property type="nucleotide sequence ID" value="XM_002423699.1"/>
</dbReference>
<sequence length="210" mass="24744">MFSKVYQPGLICIFDADNEKPLKIWEKKIQDGSVKRILSDEIRGLVLEISSKMPMSNYIYCPSNIKQSLNIYYPYLHLTVKLSYSSIFAFDVLIIDDENVKRRFRISTIQTFVDIQPFMCKLPLSLESGWNEITVPLHHYVKSIYGTNYSKTQRVAIYSNCFLKKIYFSDKEYSDEDIPLEFHIEDIDFQENYQNKLSGVLQKKKMSLKR</sequence>
<dbReference type="EMBL" id="AAZO01000991">
    <property type="status" value="NOT_ANNOTATED_CDS"/>
    <property type="molecule type" value="Genomic_DNA"/>
</dbReference>
<evidence type="ECO:0000313" key="3">
    <source>
        <dbReference type="EnsemblMetazoa" id="PHUM082990-PA"/>
    </source>
</evidence>
<dbReference type="eggNOG" id="KOG3213">
    <property type="taxonomic scope" value="Eukaryota"/>
</dbReference>